<evidence type="ECO:0000313" key="5">
    <source>
        <dbReference type="EMBL" id="CAH1787464.1"/>
    </source>
</evidence>
<feature type="compositionally biased region" description="Gly residues" evidence="2">
    <location>
        <begin position="1007"/>
        <end position="1017"/>
    </location>
</feature>
<feature type="region of interest" description="Disordered" evidence="2">
    <location>
        <begin position="964"/>
        <end position="1069"/>
    </location>
</feature>
<dbReference type="InterPro" id="IPR011990">
    <property type="entry name" value="TPR-like_helical_dom_sf"/>
</dbReference>
<comment type="caution">
    <text evidence="5">The sequence shown here is derived from an EMBL/GenBank/DDBJ whole genome shotgun (WGS) entry which is preliminary data.</text>
</comment>
<feature type="region of interest" description="Disordered" evidence="2">
    <location>
        <begin position="746"/>
        <end position="823"/>
    </location>
</feature>
<evidence type="ECO:0000313" key="6">
    <source>
        <dbReference type="Proteomes" id="UP000749559"/>
    </source>
</evidence>
<keyword evidence="1" id="KW-0866">Nonsense-mediated mRNA decay</keyword>
<feature type="compositionally biased region" description="Low complexity" evidence="2">
    <location>
        <begin position="762"/>
        <end position="795"/>
    </location>
</feature>
<organism evidence="5 6">
    <name type="scientific">Owenia fusiformis</name>
    <name type="common">Polychaete worm</name>
    <dbReference type="NCBI Taxonomy" id="6347"/>
    <lineage>
        <taxon>Eukaryota</taxon>
        <taxon>Metazoa</taxon>
        <taxon>Spiralia</taxon>
        <taxon>Lophotrochozoa</taxon>
        <taxon>Annelida</taxon>
        <taxon>Polychaeta</taxon>
        <taxon>Sedentaria</taxon>
        <taxon>Canalipalpata</taxon>
        <taxon>Sabellida</taxon>
        <taxon>Oweniida</taxon>
        <taxon>Oweniidae</taxon>
        <taxon>Owenia</taxon>
    </lineage>
</organism>
<feature type="compositionally biased region" description="Low complexity" evidence="2">
    <location>
        <begin position="967"/>
        <end position="986"/>
    </location>
</feature>
<evidence type="ECO:0000259" key="3">
    <source>
        <dbReference type="Pfam" id="PF10373"/>
    </source>
</evidence>
<dbReference type="PANTHER" id="PTHR15696:SF5">
    <property type="entry name" value="NONSENSE-MEDIATED MRNA DECAY FACTOR SMG7"/>
    <property type="match status" value="1"/>
</dbReference>
<feature type="compositionally biased region" description="Low complexity" evidence="2">
    <location>
        <begin position="653"/>
        <end position="672"/>
    </location>
</feature>
<sequence length="1069" mass="118390">MSSAAQVLRQAEAIKSKVCDVPFGSGEAWISRQNLQDLYQKLMLIDLEYALDKKAEQDLWNYAFKNQINTFQAQTRDRQSSKRGAVQARLNLFLDSASGFYLQLLQELSSAFSLDLPFRRKSPCFGILKERAPVNGKIKIPKKSSCLYVCQYCLVHLGDIARYRQESEQAETYYRHAANLVPYNGQPYNQLAILEAAKTHKLGTVFYHIRSIGVRHPFLVAGTNLEKFYSKIIKESLEFKNRLSMTDIISFFLQFHGLVHLATGLERAKKHSERLLQSLSTHITSMSFSSYQLIQIMAINLFAMFHAERQLDGETDKHEKLSQDEEKCQDLLFTFTVCLMDTLLLHTPKHDQKAKDYHTLPAIKLFLDWLSLNKKHLEKISHKSSTFWPNLAKVLNSIQYNNQKDSLAETLHNYLHSPLPEDLELQCFLPVTKAHKEYNFQRVSKEEMSADMEVRLRCHRIVEHGRKLCEYNPSLNIMNVTTGKNGKLQFSTPTAQIRLLQGTDGTPERRSQRQNVAIQAIMQHKQGQGGGQKTIRPSQPAPSSQGPDVPLQLAPSQTPGLLQGVRQHFPTPRVPRPHDIGASNAPHSVKWGQRQMSPTSQASPIGQIPMQVVVQAGGGGGPQAQSHHLPNQGVPQGKQGSKGMPQGNHQVNQGIPQGIPQGNQGMPQGIPQSNQGMPQGNQPQFASQGSQGRFTAPSSQLMNQQHQLMFSITPQQLSDQQQQHDVRMPQPDVRMAQHDVRMPRAQVAMGAQPPSRAPQRFPLQQQQNLSSQQIHNLQSSLQQLQGGSGNPQSQPMVSSTNQQQQLRPGNPHTGGGHSQGLSLHSQQAMGDNVNNSARNMPGFLGSQQMSLQNLQVQAALQSGIQLSMEQLSEPSMGSQSQIGLRAMQPGAPIINMRSDPGWGLRGAQNQDLGFPPPPMLHHGYSGGPPKPDSPPRLEELAHSRDRNVNSATYSLFSQSPLWAPQISAGNNDSSSKSSPLESQENSLRSTPDVLSDGIPQGGYIAYGLGGPGDGRWGGQPPNRGPEGAAPPNSAGQRNMQGLWASGLSPLEKLIEQQKHQRQDPPPPPH</sequence>
<accession>A0A8S4NZZ5</accession>
<feature type="region of interest" description="Disordered" evidence="2">
    <location>
        <begin position="896"/>
        <end position="938"/>
    </location>
</feature>
<dbReference type="InterPro" id="IPR045153">
    <property type="entry name" value="Est1/Ebs1-like"/>
</dbReference>
<dbReference type="InterPro" id="IPR018834">
    <property type="entry name" value="DNA/RNA-bd_Est1-type"/>
</dbReference>
<dbReference type="GO" id="GO:0000184">
    <property type="term" value="P:nuclear-transcribed mRNA catabolic process, nonsense-mediated decay"/>
    <property type="evidence" value="ECO:0007669"/>
    <property type="project" value="UniProtKB-KW"/>
</dbReference>
<feature type="compositionally biased region" description="Polar residues" evidence="2">
    <location>
        <begin position="673"/>
        <end position="701"/>
    </location>
</feature>
<feature type="domain" description="Telomerase activating protein Est1-like N-terminal" evidence="4">
    <location>
        <begin position="54"/>
        <end position="167"/>
    </location>
</feature>
<dbReference type="Proteomes" id="UP000749559">
    <property type="component" value="Unassembled WGS sequence"/>
</dbReference>
<feature type="region of interest" description="Disordered" evidence="2">
    <location>
        <begin position="578"/>
        <end position="604"/>
    </location>
</feature>
<dbReference type="GO" id="GO:0070034">
    <property type="term" value="F:telomerase RNA binding"/>
    <property type="evidence" value="ECO:0007669"/>
    <property type="project" value="TreeGrafter"/>
</dbReference>
<protein>
    <recommendedName>
        <fullName evidence="7">SMG7</fullName>
    </recommendedName>
</protein>
<reference evidence="5" key="1">
    <citation type="submission" date="2022-03" db="EMBL/GenBank/DDBJ databases">
        <authorList>
            <person name="Martin C."/>
        </authorList>
    </citation>
    <scope>NUCLEOTIDE SEQUENCE</scope>
</reference>
<gene>
    <name evidence="5" type="ORF">OFUS_LOCUS13154</name>
</gene>
<evidence type="ECO:0000256" key="2">
    <source>
        <dbReference type="SAM" id="MobiDB-lite"/>
    </source>
</evidence>
<name>A0A8S4NZZ5_OWEFU</name>
<dbReference type="Pfam" id="PF10374">
    <property type="entry name" value="EST1"/>
    <property type="match status" value="1"/>
</dbReference>
<dbReference type="Gene3D" id="1.25.40.10">
    <property type="entry name" value="Tetratricopeptide repeat domain"/>
    <property type="match status" value="1"/>
</dbReference>
<feature type="region of interest" description="Disordered" evidence="2">
    <location>
        <begin position="616"/>
        <end position="701"/>
    </location>
</feature>
<proteinExistence type="predicted"/>
<keyword evidence="6" id="KW-1185">Reference proteome</keyword>
<dbReference type="GO" id="GO:0042162">
    <property type="term" value="F:telomeric DNA binding"/>
    <property type="evidence" value="ECO:0007669"/>
    <property type="project" value="TreeGrafter"/>
</dbReference>
<dbReference type="AlphaFoldDB" id="A0A8S4NZZ5"/>
<dbReference type="SUPFAM" id="SSF48452">
    <property type="entry name" value="TPR-like"/>
    <property type="match status" value="1"/>
</dbReference>
<dbReference type="OrthoDB" id="69928at2759"/>
<dbReference type="EMBL" id="CAIIXF020000006">
    <property type="protein sequence ID" value="CAH1787464.1"/>
    <property type="molecule type" value="Genomic_DNA"/>
</dbReference>
<evidence type="ECO:0000259" key="4">
    <source>
        <dbReference type="Pfam" id="PF10374"/>
    </source>
</evidence>
<feature type="region of interest" description="Disordered" evidence="2">
    <location>
        <begin position="523"/>
        <end position="555"/>
    </location>
</feature>
<dbReference type="PANTHER" id="PTHR15696">
    <property type="entry name" value="SMG-7 SUPPRESSOR WITH MORPHOLOGICAL EFFECT ON GENITALIA PROTEIN 7"/>
    <property type="match status" value="1"/>
</dbReference>
<feature type="compositionally biased region" description="Basic and acidic residues" evidence="2">
    <location>
        <begin position="1052"/>
        <end position="1062"/>
    </location>
</feature>
<dbReference type="GO" id="GO:0005697">
    <property type="term" value="C:telomerase holoenzyme complex"/>
    <property type="evidence" value="ECO:0007669"/>
    <property type="project" value="TreeGrafter"/>
</dbReference>
<feature type="compositionally biased region" description="Polar residues" evidence="2">
    <location>
        <begin position="594"/>
        <end position="604"/>
    </location>
</feature>
<dbReference type="Pfam" id="PF10373">
    <property type="entry name" value="EST1_DNA_bind"/>
    <property type="match status" value="1"/>
</dbReference>
<dbReference type="InterPro" id="IPR019458">
    <property type="entry name" value="Est1-like_N"/>
</dbReference>
<evidence type="ECO:0000256" key="1">
    <source>
        <dbReference type="ARBA" id="ARBA00023161"/>
    </source>
</evidence>
<feature type="compositionally biased region" description="Polar residues" evidence="2">
    <location>
        <begin position="535"/>
        <end position="546"/>
    </location>
</feature>
<feature type="compositionally biased region" description="Polar residues" evidence="2">
    <location>
        <begin position="796"/>
        <end position="807"/>
    </location>
</feature>
<feature type="domain" description="DNA/RNA-binding" evidence="3">
    <location>
        <begin position="170"/>
        <end position="434"/>
    </location>
</feature>
<evidence type="ECO:0008006" key="7">
    <source>
        <dbReference type="Google" id="ProtNLM"/>
    </source>
</evidence>